<feature type="transmembrane region" description="Helical" evidence="1">
    <location>
        <begin position="158"/>
        <end position="179"/>
    </location>
</feature>
<dbReference type="Proteomes" id="UP000829476">
    <property type="component" value="Chromosome"/>
</dbReference>
<feature type="transmembrane region" description="Helical" evidence="1">
    <location>
        <begin position="191"/>
        <end position="213"/>
    </location>
</feature>
<feature type="transmembrane region" description="Helical" evidence="1">
    <location>
        <begin position="60"/>
        <end position="79"/>
    </location>
</feature>
<evidence type="ECO:0000256" key="1">
    <source>
        <dbReference type="SAM" id="Phobius"/>
    </source>
</evidence>
<keyword evidence="1" id="KW-1133">Transmembrane helix</keyword>
<dbReference type="EMBL" id="CP094326">
    <property type="protein sequence ID" value="UNZ00099.1"/>
    <property type="molecule type" value="Genomic_DNA"/>
</dbReference>
<feature type="transmembrane region" description="Helical" evidence="1">
    <location>
        <begin position="91"/>
        <end position="111"/>
    </location>
</feature>
<dbReference type="RefSeq" id="WP_242938466.1">
    <property type="nucleotide sequence ID" value="NZ_CP094326.1"/>
</dbReference>
<keyword evidence="1" id="KW-0812">Transmembrane</keyword>
<sequence>MESVLRHITDLTTESFLLIGCLVLMTLARLTDEARFPMFINIFFSEKYFKLYGKEKNATLHWFNILLLLVQVITLGFLLKLSINYFQLPVNTNILTLTAFILLIILFKFYLEKTIANIFDINAMVESYHFEKLSFLNLNCLLCLPLITILTYNNLSNGFLLFSTISLFILLNVISFILILKNHQKIIRLNLFYFILYLCALEIAPFLILGKVLSGSI</sequence>
<gene>
    <name evidence="2" type="ORF">MQE36_07085</name>
</gene>
<name>A0ABY3YU84_9FLAO</name>
<dbReference type="Pfam" id="PF14093">
    <property type="entry name" value="DUF4271"/>
    <property type="match status" value="1"/>
</dbReference>
<proteinExistence type="predicted"/>
<evidence type="ECO:0000313" key="2">
    <source>
        <dbReference type="EMBL" id="UNZ00099.1"/>
    </source>
</evidence>
<accession>A0ABY3YU84</accession>
<evidence type="ECO:0000313" key="3">
    <source>
        <dbReference type="Proteomes" id="UP000829476"/>
    </source>
</evidence>
<dbReference type="InterPro" id="IPR025367">
    <property type="entry name" value="DUF4271"/>
</dbReference>
<organism evidence="2 3">
    <name type="scientific">Zhouia spongiae</name>
    <dbReference type="NCBI Taxonomy" id="2202721"/>
    <lineage>
        <taxon>Bacteria</taxon>
        <taxon>Pseudomonadati</taxon>
        <taxon>Bacteroidota</taxon>
        <taxon>Flavobacteriia</taxon>
        <taxon>Flavobacteriales</taxon>
        <taxon>Flavobacteriaceae</taxon>
        <taxon>Zhouia</taxon>
    </lineage>
</organism>
<protein>
    <submittedName>
        <fullName evidence="2">DUF4271 domain-containing protein</fullName>
    </submittedName>
</protein>
<reference evidence="2 3" key="1">
    <citation type="journal article" date="2018" name="Int. J. Syst. Evol. Microbiol.">
        <title>Zhouia spongiae sp. nov., isolated from a marine sponge.</title>
        <authorList>
            <person name="Zhuang L."/>
            <person name="Lin B."/>
            <person name="Qin F."/>
            <person name="Luo L."/>
        </authorList>
    </citation>
    <scope>NUCLEOTIDE SEQUENCE [LARGE SCALE GENOMIC DNA]</scope>
    <source>
        <strain evidence="2 3">HN-Y44</strain>
    </source>
</reference>
<feature type="transmembrane region" description="Helical" evidence="1">
    <location>
        <begin position="132"/>
        <end position="152"/>
    </location>
</feature>
<keyword evidence="3" id="KW-1185">Reference proteome</keyword>
<keyword evidence="1" id="KW-0472">Membrane</keyword>